<evidence type="ECO:0000256" key="2">
    <source>
        <dbReference type="SAM" id="Phobius"/>
    </source>
</evidence>
<proteinExistence type="predicted"/>
<name>A0ABN9QAI9_9DINO</name>
<feature type="region of interest" description="Disordered" evidence="1">
    <location>
        <begin position="366"/>
        <end position="403"/>
    </location>
</feature>
<protein>
    <recommendedName>
        <fullName evidence="5">RNA-directed RNA polymerase</fullName>
    </recommendedName>
</protein>
<keyword evidence="2" id="KW-1133">Transmembrane helix</keyword>
<feature type="compositionally biased region" description="Low complexity" evidence="1">
    <location>
        <begin position="372"/>
        <end position="384"/>
    </location>
</feature>
<accession>A0ABN9QAI9</accession>
<sequence>MHAPLWPEPEENPRVRSLQTGRSPVRPGPDSGQQRQKENTVSSHSHLIHVHLSQPLLPSFGIPRIPSPRLVVCARGMSPYASRDHPITKSILLDRKVEELYPSMLLRFCANIFVACEVPTAAQLFGEPPADNTRLLDMLVHCSLVQTGLALTRRRAGCRLWTALSLCLSACSEWLFPEAVRWRRQNKFVEPLWAASAALRSLLWIAGNARNRWAQKACGLLEEKHRWALWRECRPKDWPAASLQAAVDDLLCLQLQAARLTHGAADLYGAGPHQLAGLYCWLSPSCYYVGVARSERVRQKCSPGVACRWLEHVTGHVRPRFPGSDKLRYRKMRQFSLDRTFFFLCRLGPLPRIRAMETCEIASRRPNANVMGRPPSRGGPVSPARPRKGLPKHLRQGGATQGPFDAPRAAGALAALSARFARPHADGPGAEPHSHCFPVFHRSYVMSARRLLAAQGVQWPVDIFAPPHARLLALWCGTRGACVDWHLLERRWRTPNGAIALSGHLGLLRGSGRKAVAARRVNEALRRRQLPPVHGLAVRVPRPSFLGAVRAILKSAIAGRADWGEAEKRWARTHIRLVAGALPKQRDKWNAVSVSKRMCVSLADTGGARNPDAAAEGRDMFRVDKVWDVPDRPSMEAVMAAVRSCVARACSQLGMPWHDAQCRIPNVVHVLRNHGAYAGERAAWPRTSHEYQAYVSDMCRSTDEVLVPDDKQNKFMWRMPASVYQGLLWRYAVLSPTWSVAAKSAAEANEWCLAVMGQLLSEPMKQFLGFDRYRTVLPYYYATIKSKCFVSGAKVCEKVAHSCVRKIVSCAAWPRRRRWRFLHRGLEHVMRASGGGDEVWSLKDAASTMEVRMAAARVRDGQSICARCHVRKYRVVGLVADAGQFYETVTPQSALSAAHQVLLRCAQTTGKTTVSVARRGRAAFLCGHARVPNDSFYCFEFRDLYLALAACMMLQFCSLGDVVFVMAGLPIGGVLSNIAASYVLGSEERRWTLDVRRRSDLGFTSTSDAWDREVARARYVDDIFWLSGVYCHDCLQEAVCAMYSTSFSVEPLAIVPEWLDLRFDTLTFCWSMADKPMVFAPPWGCGRNFVHGMLSGRLSRWSEVPLHDEAWLTALVSMLLELRRAGWSKGAVRAAIHRVSAKIPRGRFVLLGRAARAVWP</sequence>
<keyword evidence="2" id="KW-0472">Membrane</keyword>
<feature type="compositionally biased region" description="Basic residues" evidence="1">
    <location>
        <begin position="385"/>
        <end position="395"/>
    </location>
</feature>
<evidence type="ECO:0008006" key="5">
    <source>
        <dbReference type="Google" id="ProtNLM"/>
    </source>
</evidence>
<keyword evidence="2" id="KW-0812">Transmembrane</keyword>
<evidence type="ECO:0000313" key="4">
    <source>
        <dbReference type="Proteomes" id="UP001189429"/>
    </source>
</evidence>
<feature type="transmembrane region" description="Helical" evidence="2">
    <location>
        <begin position="962"/>
        <end position="984"/>
    </location>
</feature>
<evidence type="ECO:0000313" key="3">
    <source>
        <dbReference type="EMBL" id="CAK0802605.1"/>
    </source>
</evidence>
<reference evidence="3" key="1">
    <citation type="submission" date="2023-10" db="EMBL/GenBank/DDBJ databases">
        <authorList>
            <person name="Chen Y."/>
            <person name="Shah S."/>
            <person name="Dougan E. K."/>
            <person name="Thang M."/>
            <person name="Chan C."/>
        </authorList>
    </citation>
    <scope>NUCLEOTIDE SEQUENCE [LARGE SCALE GENOMIC DNA]</scope>
</reference>
<evidence type="ECO:0000256" key="1">
    <source>
        <dbReference type="SAM" id="MobiDB-lite"/>
    </source>
</evidence>
<feature type="region of interest" description="Disordered" evidence="1">
    <location>
        <begin position="1"/>
        <end position="44"/>
    </location>
</feature>
<dbReference type="EMBL" id="CAUYUJ010002836">
    <property type="protein sequence ID" value="CAK0802605.1"/>
    <property type="molecule type" value="Genomic_DNA"/>
</dbReference>
<gene>
    <name evidence="3" type="ORF">PCOR1329_LOCUS10064</name>
</gene>
<organism evidence="3 4">
    <name type="scientific">Prorocentrum cordatum</name>
    <dbReference type="NCBI Taxonomy" id="2364126"/>
    <lineage>
        <taxon>Eukaryota</taxon>
        <taxon>Sar</taxon>
        <taxon>Alveolata</taxon>
        <taxon>Dinophyceae</taxon>
        <taxon>Prorocentrales</taxon>
        <taxon>Prorocentraceae</taxon>
        <taxon>Prorocentrum</taxon>
    </lineage>
</organism>
<dbReference type="Proteomes" id="UP001189429">
    <property type="component" value="Unassembled WGS sequence"/>
</dbReference>
<comment type="caution">
    <text evidence="3">The sequence shown here is derived from an EMBL/GenBank/DDBJ whole genome shotgun (WGS) entry which is preliminary data.</text>
</comment>
<keyword evidence="4" id="KW-1185">Reference proteome</keyword>